<organism evidence="2 3">
    <name type="scientific">Parasponia andersonii</name>
    <name type="common">Sponia andersonii</name>
    <dbReference type="NCBI Taxonomy" id="3476"/>
    <lineage>
        <taxon>Eukaryota</taxon>
        <taxon>Viridiplantae</taxon>
        <taxon>Streptophyta</taxon>
        <taxon>Embryophyta</taxon>
        <taxon>Tracheophyta</taxon>
        <taxon>Spermatophyta</taxon>
        <taxon>Magnoliopsida</taxon>
        <taxon>eudicotyledons</taxon>
        <taxon>Gunneridae</taxon>
        <taxon>Pentapetalae</taxon>
        <taxon>rosids</taxon>
        <taxon>fabids</taxon>
        <taxon>Rosales</taxon>
        <taxon>Cannabaceae</taxon>
        <taxon>Parasponia</taxon>
    </lineage>
</organism>
<protein>
    <submittedName>
        <fullName evidence="2">Uncharacterized protein</fullName>
    </submittedName>
</protein>
<feature type="compositionally biased region" description="Gly residues" evidence="1">
    <location>
        <begin position="11"/>
        <end position="21"/>
    </location>
</feature>
<proteinExistence type="predicted"/>
<keyword evidence="3" id="KW-1185">Reference proteome</keyword>
<gene>
    <name evidence="2" type="ORF">PanWU01x14_004060</name>
</gene>
<evidence type="ECO:0000313" key="3">
    <source>
        <dbReference type="Proteomes" id="UP000237105"/>
    </source>
</evidence>
<dbReference type="EMBL" id="JXTB01000002">
    <property type="protein sequence ID" value="PON79956.1"/>
    <property type="molecule type" value="Genomic_DNA"/>
</dbReference>
<reference evidence="3" key="1">
    <citation type="submission" date="2016-06" db="EMBL/GenBank/DDBJ databases">
        <title>Parallel loss of symbiosis genes in relatives of nitrogen-fixing non-legume Parasponia.</title>
        <authorList>
            <person name="Van Velzen R."/>
            <person name="Holmer R."/>
            <person name="Bu F."/>
            <person name="Rutten L."/>
            <person name="Van Zeijl A."/>
            <person name="Liu W."/>
            <person name="Santuari L."/>
            <person name="Cao Q."/>
            <person name="Sharma T."/>
            <person name="Shen D."/>
            <person name="Roswanjaya Y."/>
            <person name="Wardhani T."/>
            <person name="Kalhor M.S."/>
            <person name="Jansen J."/>
            <person name="Van den Hoogen J."/>
            <person name="Gungor B."/>
            <person name="Hartog M."/>
            <person name="Hontelez J."/>
            <person name="Verver J."/>
            <person name="Yang W.-C."/>
            <person name="Schijlen E."/>
            <person name="Repin R."/>
            <person name="Schilthuizen M."/>
            <person name="Schranz E."/>
            <person name="Heidstra R."/>
            <person name="Miyata K."/>
            <person name="Fedorova E."/>
            <person name="Kohlen W."/>
            <person name="Bisseling T."/>
            <person name="Smit S."/>
            <person name="Geurts R."/>
        </authorList>
    </citation>
    <scope>NUCLEOTIDE SEQUENCE [LARGE SCALE GENOMIC DNA]</scope>
    <source>
        <strain evidence="3">cv. WU1-14</strain>
    </source>
</reference>
<accession>A0A2P5E328</accession>
<evidence type="ECO:0000313" key="2">
    <source>
        <dbReference type="EMBL" id="PON79956.1"/>
    </source>
</evidence>
<name>A0A2P5E328_PARAD</name>
<evidence type="ECO:0000256" key="1">
    <source>
        <dbReference type="SAM" id="MobiDB-lite"/>
    </source>
</evidence>
<dbReference type="Proteomes" id="UP000237105">
    <property type="component" value="Unassembled WGS sequence"/>
</dbReference>
<comment type="caution">
    <text evidence="2">The sequence shown here is derived from an EMBL/GenBank/DDBJ whole genome shotgun (WGS) entry which is preliminary data.</text>
</comment>
<dbReference type="AlphaFoldDB" id="A0A2P5E328"/>
<sequence length="57" mass="5970">MLTGVKSPETGGRGGGTIGGKGWRRGFVGQLRVSLVGGTLVVGVWEEAKREFLRGLV</sequence>
<feature type="region of interest" description="Disordered" evidence="1">
    <location>
        <begin position="1"/>
        <end position="23"/>
    </location>
</feature>